<dbReference type="PROSITE" id="PS51704">
    <property type="entry name" value="GP_PDE"/>
    <property type="match status" value="1"/>
</dbReference>
<dbReference type="PANTHER" id="PTHR43805:SF1">
    <property type="entry name" value="GP-PDE DOMAIN-CONTAINING PROTEIN"/>
    <property type="match status" value="1"/>
</dbReference>
<dbReference type="SUPFAM" id="SSF51695">
    <property type="entry name" value="PLC-like phosphodiesterases"/>
    <property type="match status" value="1"/>
</dbReference>
<comment type="caution">
    <text evidence="2">The sequence shown here is derived from an EMBL/GenBank/DDBJ whole genome shotgun (WGS) entry which is preliminary data.</text>
</comment>
<dbReference type="EMBL" id="JADOUF010000001">
    <property type="protein sequence ID" value="MBG6135378.1"/>
    <property type="molecule type" value="Genomic_DNA"/>
</dbReference>
<name>A0A8J7G7Z0_9ACTN</name>
<keyword evidence="3" id="KW-1185">Reference proteome</keyword>
<keyword evidence="2" id="KW-0378">Hydrolase</keyword>
<dbReference type="InterPro" id="IPR030395">
    <property type="entry name" value="GP_PDE_dom"/>
</dbReference>
<sequence>MHPYLTGQSGPIAFAHRGGAAAGAENTMAAFERAVALGYRYLETDVHASSDGVAVVFHDADTRRLTGQPGTIAGRTWEQIRQLRVDAEPVPSLDELLAAWPDVRLNIDVKSEAAIGATVAAIDRARAHDRVLLATFNGARLLRIRAAAPGVATSLTPREVAGLRFRGKKPAAGIAAQVPVRYGPVTVVNKRFVETAHECGIRVHVWTIDDAAQINALLDLGVDGIMTDRVDVLRDVYRNRGLWTEH</sequence>
<dbReference type="GO" id="GO:0008889">
    <property type="term" value="F:glycerophosphodiester phosphodiesterase activity"/>
    <property type="evidence" value="ECO:0007669"/>
    <property type="project" value="UniProtKB-EC"/>
</dbReference>
<evidence type="ECO:0000313" key="3">
    <source>
        <dbReference type="Proteomes" id="UP000622552"/>
    </source>
</evidence>
<accession>A0A8J7G7Z0</accession>
<dbReference type="Proteomes" id="UP000622552">
    <property type="component" value="Unassembled WGS sequence"/>
</dbReference>
<protein>
    <submittedName>
        <fullName evidence="2">Glycerophosphoryl diester phosphodiesterase</fullName>
        <ecNumber evidence="2">3.1.4.46</ecNumber>
    </submittedName>
</protein>
<dbReference type="Pfam" id="PF03009">
    <property type="entry name" value="GDPD"/>
    <property type="match status" value="1"/>
</dbReference>
<feature type="domain" description="GP-PDE" evidence="1">
    <location>
        <begin position="11"/>
        <end position="237"/>
    </location>
</feature>
<dbReference type="Gene3D" id="3.20.20.190">
    <property type="entry name" value="Phosphatidylinositol (PI) phosphodiesterase"/>
    <property type="match status" value="1"/>
</dbReference>
<dbReference type="AlphaFoldDB" id="A0A8J7G7Z0"/>
<evidence type="ECO:0000259" key="1">
    <source>
        <dbReference type="PROSITE" id="PS51704"/>
    </source>
</evidence>
<gene>
    <name evidence="2" type="ORF">IW245_001572</name>
</gene>
<dbReference type="InterPro" id="IPR017946">
    <property type="entry name" value="PLC-like_Pdiesterase_TIM-brl"/>
</dbReference>
<reference evidence="2" key="1">
    <citation type="submission" date="2020-11" db="EMBL/GenBank/DDBJ databases">
        <title>Sequencing the genomes of 1000 actinobacteria strains.</title>
        <authorList>
            <person name="Klenk H.-P."/>
        </authorList>
    </citation>
    <scope>NUCLEOTIDE SEQUENCE</scope>
    <source>
        <strain evidence="2">DSM 45356</strain>
    </source>
</reference>
<organism evidence="2 3">
    <name type="scientific">Longispora fulva</name>
    <dbReference type="NCBI Taxonomy" id="619741"/>
    <lineage>
        <taxon>Bacteria</taxon>
        <taxon>Bacillati</taxon>
        <taxon>Actinomycetota</taxon>
        <taxon>Actinomycetes</taxon>
        <taxon>Micromonosporales</taxon>
        <taxon>Micromonosporaceae</taxon>
        <taxon>Longispora</taxon>
    </lineage>
</organism>
<dbReference type="RefSeq" id="WP_233472500.1">
    <property type="nucleotide sequence ID" value="NZ_BONS01000003.1"/>
</dbReference>
<proteinExistence type="predicted"/>
<dbReference type="PANTHER" id="PTHR43805">
    <property type="entry name" value="GLYCEROPHOSPHORYL DIESTER PHOSPHODIESTERASE"/>
    <property type="match status" value="1"/>
</dbReference>
<evidence type="ECO:0000313" key="2">
    <source>
        <dbReference type="EMBL" id="MBG6135378.1"/>
    </source>
</evidence>
<dbReference type="GO" id="GO:0006629">
    <property type="term" value="P:lipid metabolic process"/>
    <property type="evidence" value="ECO:0007669"/>
    <property type="project" value="InterPro"/>
</dbReference>
<dbReference type="EC" id="3.1.4.46" evidence="2"/>